<feature type="compositionally biased region" description="Basic and acidic residues" evidence="2">
    <location>
        <begin position="294"/>
        <end position="327"/>
    </location>
</feature>
<dbReference type="GeneID" id="8294292"/>
<dbReference type="OMA" id="ASKSMIA"/>
<dbReference type="CDD" id="cd02642">
    <property type="entry name" value="R3H_encore_like"/>
    <property type="match status" value="1"/>
</dbReference>
<dbReference type="GO" id="GO:0003676">
    <property type="term" value="F:nucleic acid binding"/>
    <property type="evidence" value="ECO:0007669"/>
    <property type="project" value="UniProtKB-UniRule"/>
</dbReference>
<sequence>MTSNNGMAIGKLTPALVAALFERAHDKQFIIQLENSMVEFMGSPAEAYQLEPMNSYYRLLAHHVAEYHGLGHSLSRNNDACVVVFKGETFLRDKSIVLLQNLDPSCVTNAVDTQRSESKQSASKSMIAQETRQVYNSAGLKPLAAVSEKEGTRTPETPSTPKKPIPIEDDSPQPHQFETSRYRFRQQSEKPRRRKNYKGSTNRTAQPVYFPPPPAFPVPYMLYNPYPMMFVPPERQFSQFAPVAPVGQYPNPNPFIYGHPAHNKVEPYGPNGSSSTFSSMRTYKTEDSESLESLSKDASEKQEPRMSRKDSETSVGKISDKMDKLGL</sequence>
<dbReference type="SMART" id="SM00393">
    <property type="entry name" value="R3H"/>
    <property type="match status" value="1"/>
</dbReference>
<evidence type="ECO:0000256" key="2">
    <source>
        <dbReference type="SAM" id="MobiDB-lite"/>
    </source>
</evidence>
<dbReference type="InterPro" id="IPR036867">
    <property type="entry name" value="R3H_dom_sf"/>
</dbReference>
<dbReference type="PANTHER" id="PTHR15672">
    <property type="entry name" value="CAMP-REGULATED PHOSPHOPROTEIN 21 RELATED R3H DOMAIN CONTAINING PROTEIN"/>
    <property type="match status" value="1"/>
</dbReference>
<feature type="compositionally biased region" description="Polar residues" evidence="2">
    <location>
        <begin position="271"/>
        <end position="282"/>
    </location>
</feature>
<evidence type="ECO:0000259" key="3">
    <source>
        <dbReference type="PROSITE" id="PS51061"/>
    </source>
</evidence>
<feature type="region of interest" description="Disordered" evidence="2">
    <location>
        <begin position="260"/>
        <end position="327"/>
    </location>
</feature>
<feature type="compositionally biased region" description="Basic and acidic residues" evidence="2">
    <location>
        <begin position="178"/>
        <end position="190"/>
    </location>
</feature>
<evidence type="ECO:0000313" key="5">
    <source>
        <dbReference type="Proteomes" id="UP000002036"/>
    </source>
</evidence>
<proteinExistence type="predicted"/>
<dbReference type="AlphaFoldDB" id="C5E256"/>
<dbReference type="InParanoid" id="C5E256"/>
<gene>
    <name evidence="4" type="ordered locus">KLTH0H02288g</name>
</gene>
<dbReference type="HOGENOM" id="CLU_850116_0_0_1"/>
<evidence type="ECO:0000256" key="1">
    <source>
        <dbReference type="ARBA" id="ARBA00022553"/>
    </source>
</evidence>
<dbReference type="PANTHER" id="PTHR15672:SF8">
    <property type="entry name" value="PROTEIN ENCORE"/>
    <property type="match status" value="1"/>
</dbReference>
<dbReference type="KEGG" id="lth:KLTH0H02288g"/>
<protein>
    <submittedName>
        <fullName evidence="4">KLTH0H02288p</fullName>
    </submittedName>
</protein>
<keyword evidence="1" id="KW-0597">Phosphoprotein</keyword>
<dbReference type="GO" id="GO:0006012">
    <property type="term" value="P:galactose metabolic process"/>
    <property type="evidence" value="ECO:0007669"/>
    <property type="project" value="TreeGrafter"/>
</dbReference>
<feature type="domain" description="R3H" evidence="3">
    <location>
        <begin position="27"/>
        <end position="89"/>
    </location>
</feature>
<dbReference type="eggNOG" id="KOG2953">
    <property type="taxonomic scope" value="Eukaryota"/>
</dbReference>
<dbReference type="EMBL" id="CU928180">
    <property type="protein sequence ID" value="CAR30117.1"/>
    <property type="molecule type" value="Genomic_DNA"/>
</dbReference>
<dbReference type="STRING" id="559295.C5E256"/>
<accession>C5E256</accession>
<organism evidence="4 5">
    <name type="scientific">Lachancea thermotolerans (strain ATCC 56472 / CBS 6340 / NRRL Y-8284)</name>
    <name type="common">Yeast</name>
    <name type="synonym">Kluyveromyces thermotolerans</name>
    <dbReference type="NCBI Taxonomy" id="559295"/>
    <lineage>
        <taxon>Eukaryota</taxon>
        <taxon>Fungi</taxon>
        <taxon>Dikarya</taxon>
        <taxon>Ascomycota</taxon>
        <taxon>Saccharomycotina</taxon>
        <taxon>Saccharomycetes</taxon>
        <taxon>Saccharomycetales</taxon>
        <taxon>Saccharomycetaceae</taxon>
        <taxon>Lachancea</taxon>
    </lineage>
</organism>
<reference evidence="4 5" key="1">
    <citation type="journal article" date="2009" name="Genome Res.">
        <title>Comparative genomics of protoploid Saccharomycetaceae.</title>
        <authorList>
            <consortium name="The Genolevures Consortium"/>
            <person name="Souciet J.-L."/>
            <person name="Dujon B."/>
            <person name="Gaillardin C."/>
            <person name="Johnston M."/>
            <person name="Baret P.V."/>
            <person name="Cliften P."/>
            <person name="Sherman D.J."/>
            <person name="Weissenbach J."/>
            <person name="Westhof E."/>
            <person name="Wincker P."/>
            <person name="Jubin C."/>
            <person name="Poulain J."/>
            <person name="Barbe V."/>
            <person name="Segurens B."/>
            <person name="Artiguenave F."/>
            <person name="Anthouard V."/>
            <person name="Vacherie B."/>
            <person name="Val M.-E."/>
            <person name="Fulton R.S."/>
            <person name="Minx P."/>
            <person name="Wilson R."/>
            <person name="Durrens P."/>
            <person name="Jean G."/>
            <person name="Marck C."/>
            <person name="Martin T."/>
            <person name="Nikolski M."/>
            <person name="Rolland T."/>
            <person name="Seret M.-L."/>
            <person name="Casaregola S."/>
            <person name="Despons L."/>
            <person name="Fairhead C."/>
            <person name="Fischer G."/>
            <person name="Lafontaine I."/>
            <person name="Leh V."/>
            <person name="Lemaire M."/>
            <person name="de Montigny J."/>
            <person name="Neuveglise C."/>
            <person name="Thierry A."/>
            <person name="Blanc-Lenfle I."/>
            <person name="Bleykasten C."/>
            <person name="Diffels J."/>
            <person name="Fritsch E."/>
            <person name="Frangeul L."/>
            <person name="Goeffon A."/>
            <person name="Jauniaux N."/>
            <person name="Kachouri-Lafond R."/>
            <person name="Payen C."/>
            <person name="Potier S."/>
            <person name="Pribylova L."/>
            <person name="Ozanne C."/>
            <person name="Richard G.-F."/>
            <person name="Sacerdot C."/>
            <person name="Straub M.-L."/>
            <person name="Talla E."/>
        </authorList>
    </citation>
    <scope>NUCLEOTIDE SEQUENCE [LARGE SCALE GENOMIC DNA]</scope>
    <source>
        <strain evidence="5">ATCC 56472 / CBS 6340 / NRRL Y-8284</strain>
    </source>
</reference>
<name>C5E256_LACTC</name>
<feature type="region of interest" description="Disordered" evidence="2">
    <location>
        <begin position="139"/>
        <end position="208"/>
    </location>
</feature>
<dbReference type="Gene3D" id="3.30.1370.50">
    <property type="entry name" value="R3H-like domain"/>
    <property type="match status" value="1"/>
</dbReference>
<dbReference type="OrthoDB" id="278430at2759"/>
<dbReference type="RefSeq" id="XP_002555979.1">
    <property type="nucleotide sequence ID" value="XM_002555933.1"/>
</dbReference>
<dbReference type="InterPro" id="IPR051937">
    <property type="entry name" value="R3H_domain_containing"/>
</dbReference>
<keyword evidence="5" id="KW-1185">Reference proteome</keyword>
<evidence type="ECO:0000313" key="4">
    <source>
        <dbReference type="EMBL" id="CAR30117.1"/>
    </source>
</evidence>
<dbReference type="InterPro" id="IPR001374">
    <property type="entry name" value="R3H_dom"/>
</dbReference>
<dbReference type="PROSITE" id="PS51061">
    <property type="entry name" value="R3H"/>
    <property type="match status" value="1"/>
</dbReference>
<dbReference type="Pfam" id="PF01424">
    <property type="entry name" value="R3H"/>
    <property type="match status" value="1"/>
</dbReference>
<dbReference type="SUPFAM" id="SSF82708">
    <property type="entry name" value="R3H domain"/>
    <property type="match status" value="1"/>
</dbReference>
<dbReference type="Proteomes" id="UP000002036">
    <property type="component" value="Chromosome H"/>
</dbReference>